<dbReference type="SUPFAM" id="SSF49899">
    <property type="entry name" value="Concanavalin A-like lectins/glucanases"/>
    <property type="match status" value="1"/>
</dbReference>
<feature type="domain" description="Chitin-binding type-3" evidence="3">
    <location>
        <begin position="283"/>
        <end position="329"/>
    </location>
</feature>
<dbReference type="Gene3D" id="2.10.10.20">
    <property type="entry name" value="Carbohydrate-binding module superfamily 5/12"/>
    <property type="match status" value="1"/>
</dbReference>
<dbReference type="InterPro" id="IPR013320">
    <property type="entry name" value="ConA-like_dom_sf"/>
</dbReference>
<dbReference type="InterPro" id="IPR050546">
    <property type="entry name" value="Glycosyl_Hydrlase_16"/>
</dbReference>
<gene>
    <name evidence="4" type="ORF">CLV70_103407</name>
</gene>
<evidence type="ECO:0000256" key="1">
    <source>
        <dbReference type="ARBA" id="ARBA00022801"/>
    </source>
</evidence>
<protein>
    <submittedName>
        <fullName evidence="4">Beta-glucanase (GH16 family)</fullName>
    </submittedName>
</protein>
<dbReference type="CDD" id="cd08023">
    <property type="entry name" value="GH16_laminarinase_like"/>
    <property type="match status" value="1"/>
</dbReference>
<dbReference type="SUPFAM" id="SSF51055">
    <property type="entry name" value="Carbohydrate binding domain"/>
    <property type="match status" value="1"/>
</dbReference>
<evidence type="ECO:0000313" key="4">
    <source>
        <dbReference type="EMBL" id="PRY31520.1"/>
    </source>
</evidence>
<dbReference type="InterPro" id="IPR036573">
    <property type="entry name" value="CBM_sf_5/12"/>
</dbReference>
<dbReference type="GO" id="GO:0004553">
    <property type="term" value="F:hydrolase activity, hydrolyzing O-glycosyl compounds"/>
    <property type="evidence" value="ECO:0007669"/>
    <property type="project" value="InterPro"/>
</dbReference>
<dbReference type="GO" id="GO:0005975">
    <property type="term" value="P:carbohydrate metabolic process"/>
    <property type="evidence" value="ECO:0007669"/>
    <property type="project" value="InterPro"/>
</dbReference>
<evidence type="ECO:0000256" key="2">
    <source>
        <dbReference type="SAM" id="MobiDB-lite"/>
    </source>
</evidence>
<dbReference type="GO" id="GO:0005576">
    <property type="term" value="C:extracellular region"/>
    <property type="evidence" value="ECO:0007669"/>
    <property type="project" value="InterPro"/>
</dbReference>
<dbReference type="CDD" id="cd12214">
    <property type="entry name" value="ChiA1_BD"/>
    <property type="match status" value="1"/>
</dbReference>
<accession>A0A2T0SDM9</accession>
<feature type="compositionally biased region" description="Pro residues" evidence="2">
    <location>
        <begin position="250"/>
        <end position="276"/>
    </location>
</feature>
<dbReference type="InterPro" id="IPR003610">
    <property type="entry name" value="CBM5/12"/>
</dbReference>
<reference evidence="4 5" key="1">
    <citation type="submission" date="2018-03" db="EMBL/GenBank/DDBJ databases">
        <title>Genomic Encyclopedia of Archaeal and Bacterial Type Strains, Phase II (KMG-II): from individual species to whole genera.</title>
        <authorList>
            <person name="Goeker M."/>
        </authorList>
    </citation>
    <scope>NUCLEOTIDE SEQUENCE [LARGE SCALE GENOMIC DNA]</scope>
    <source>
        <strain evidence="4 5">DSM 45348</strain>
    </source>
</reference>
<dbReference type="SMART" id="SM00495">
    <property type="entry name" value="ChtBD3"/>
    <property type="match status" value="1"/>
</dbReference>
<dbReference type="Proteomes" id="UP000239209">
    <property type="component" value="Unassembled WGS sequence"/>
</dbReference>
<dbReference type="Gene3D" id="2.60.120.200">
    <property type="match status" value="2"/>
</dbReference>
<evidence type="ECO:0000313" key="5">
    <source>
        <dbReference type="Proteomes" id="UP000239209"/>
    </source>
</evidence>
<feature type="region of interest" description="Disordered" evidence="2">
    <location>
        <begin position="310"/>
        <end position="329"/>
    </location>
</feature>
<evidence type="ECO:0000259" key="3">
    <source>
        <dbReference type="SMART" id="SM00495"/>
    </source>
</evidence>
<name>A0A2T0SDM9_9ACTN</name>
<dbReference type="EMBL" id="PVZG01000003">
    <property type="protein sequence ID" value="PRY31520.1"/>
    <property type="molecule type" value="Genomic_DNA"/>
</dbReference>
<dbReference type="PANTHER" id="PTHR10963:SF60">
    <property type="entry name" value="GRAM-NEGATIVE BACTERIA-BINDING PROTEIN 1-RELATED"/>
    <property type="match status" value="1"/>
</dbReference>
<dbReference type="PANTHER" id="PTHR10963">
    <property type="entry name" value="GLYCOSYL HYDROLASE-RELATED"/>
    <property type="match status" value="1"/>
</dbReference>
<dbReference type="Pfam" id="PF02839">
    <property type="entry name" value="CBM_5_12"/>
    <property type="match status" value="1"/>
</dbReference>
<organism evidence="4 5">
    <name type="scientific">Pseudosporangium ferrugineum</name>
    <dbReference type="NCBI Taxonomy" id="439699"/>
    <lineage>
        <taxon>Bacteria</taxon>
        <taxon>Bacillati</taxon>
        <taxon>Actinomycetota</taxon>
        <taxon>Actinomycetes</taxon>
        <taxon>Micromonosporales</taxon>
        <taxon>Micromonosporaceae</taxon>
        <taxon>Pseudosporangium</taxon>
    </lineage>
</organism>
<proteinExistence type="predicted"/>
<keyword evidence="5" id="KW-1185">Reference proteome</keyword>
<feature type="region of interest" description="Disordered" evidence="2">
    <location>
        <begin position="243"/>
        <end position="287"/>
    </location>
</feature>
<comment type="caution">
    <text evidence="4">The sequence shown here is derived from an EMBL/GenBank/DDBJ whole genome shotgun (WGS) entry which is preliminary data.</text>
</comment>
<dbReference type="GO" id="GO:0030246">
    <property type="term" value="F:carbohydrate binding"/>
    <property type="evidence" value="ECO:0007669"/>
    <property type="project" value="InterPro"/>
</dbReference>
<sequence length="329" mass="35055">MPRHSAPKQPAWLRPRLVVTLAVAAAGLATAVWLPTRNDSADAAERNRFGSGQNRFPAPLDRFADDFDGGAGSTVDPNKWILDTSRGDNGFQFSQSTRNARLDGDGNLLLTARSGDRAGATTARLVSRNTFRRESGRVEARVRVPGGEGLRPAITLAAGRPGSEAVDLLAEPVTDGDFHTYAMSWTAESLTLSVDGRTERRLRIPGAETGQAFRLVLSLAVTDPQTAELPARMAVDSINVDAAEEAEQPPSSPPSAAPSAPPSAPPSQEPSTPPAEEPTTPAAKAWEPFVDYAAGDIVTFEGKRYEVKEAHTSLPGWEPTALPSLFKKL</sequence>
<keyword evidence="1" id="KW-0378">Hydrolase</keyword>
<dbReference type="AlphaFoldDB" id="A0A2T0SDM9"/>